<dbReference type="PANTHER" id="PTHR47966:SF51">
    <property type="entry name" value="BETA-SITE APP-CLEAVING ENZYME, ISOFORM A-RELATED"/>
    <property type="match status" value="1"/>
</dbReference>
<dbReference type="InterPro" id="IPR034164">
    <property type="entry name" value="Pepsin-like_dom"/>
</dbReference>
<reference evidence="4" key="1">
    <citation type="submission" date="2020-11" db="EMBL/GenBank/DDBJ databases">
        <authorList>
            <consortium name="DOE Joint Genome Institute"/>
            <person name="Ahrendt S."/>
            <person name="Riley R."/>
            <person name="Andreopoulos W."/>
            <person name="Labutti K."/>
            <person name="Pangilinan J."/>
            <person name="Ruiz-Duenas F.J."/>
            <person name="Barrasa J.M."/>
            <person name="Sanchez-Garcia M."/>
            <person name="Camarero S."/>
            <person name="Miyauchi S."/>
            <person name="Serrano A."/>
            <person name="Linde D."/>
            <person name="Babiker R."/>
            <person name="Drula E."/>
            <person name="Ayuso-Fernandez I."/>
            <person name="Pacheco R."/>
            <person name="Padilla G."/>
            <person name="Ferreira P."/>
            <person name="Barriuso J."/>
            <person name="Kellner H."/>
            <person name="Castanera R."/>
            <person name="Alfaro M."/>
            <person name="Ramirez L."/>
            <person name="Pisabarro A.G."/>
            <person name="Kuo A."/>
            <person name="Tritt A."/>
            <person name="Lipzen A."/>
            <person name="He G."/>
            <person name="Yan M."/>
            <person name="Ng V."/>
            <person name="Cullen D."/>
            <person name="Martin F."/>
            <person name="Rosso M.-N."/>
            <person name="Henrissat B."/>
            <person name="Hibbett D."/>
            <person name="Martinez A.T."/>
            <person name="Grigoriev I.V."/>
        </authorList>
    </citation>
    <scope>NUCLEOTIDE SEQUENCE</scope>
    <source>
        <strain evidence="4">CBS 506.95</strain>
    </source>
</reference>
<protein>
    <submittedName>
        <fullName evidence="4">Aspartic peptidase A1</fullName>
    </submittedName>
</protein>
<dbReference type="Gene3D" id="2.40.70.10">
    <property type="entry name" value="Acid Proteases"/>
    <property type="match status" value="2"/>
</dbReference>
<dbReference type="SUPFAM" id="SSF50630">
    <property type="entry name" value="Acid proteases"/>
    <property type="match status" value="1"/>
</dbReference>
<dbReference type="InterPro" id="IPR001461">
    <property type="entry name" value="Aspartic_peptidase_A1"/>
</dbReference>
<dbReference type="PRINTS" id="PR00792">
    <property type="entry name" value="PEPSIN"/>
</dbReference>
<dbReference type="OrthoDB" id="2747330at2759"/>
<keyword evidence="5" id="KW-1185">Reference proteome</keyword>
<evidence type="ECO:0000313" key="4">
    <source>
        <dbReference type="EMBL" id="KAF9534331.1"/>
    </source>
</evidence>
<name>A0A9P6JVB2_9AGAR</name>
<evidence type="ECO:0000256" key="1">
    <source>
        <dbReference type="ARBA" id="ARBA00007447"/>
    </source>
</evidence>
<evidence type="ECO:0000256" key="2">
    <source>
        <dbReference type="SAM" id="Phobius"/>
    </source>
</evidence>
<comment type="caution">
    <text evidence="4">The sequence shown here is derived from an EMBL/GenBank/DDBJ whole genome shotgun (WGS) entry which is preliminary data.</text>
</comment>
<dbReference type="CDD" id="cd05471">
    <property type="entry name" value="pepsin_like"/>
    <property type="match status" value="1"/>
</dbReference>
<dbReference type="Pfam" id="PF00026">
    <property type="entry name" value="Asp"/>
    <property type="match status" value="1"/>
</dbReference>
<feature type="transmembrane region" description="Helical" evidence="2">
    <location>
        <begin position="382"/>
        <end position="406"/>
    </location>
</feature>
<dbReference type="PANTHER" id="PTHR47966">
    <property type="entry name" value="BETA-SITE APP-CLEAVING ENZYME, ISOFORM A-RELATED"/>
    <property type="match status" value="1"/>
</dbReference>
<organism evidence="4 5">
    <name type="scientific">Crepidotus variabilis</name>
    <dbReference type="NCBI Taxonomy" id="179855"/>
    <lineage>
        <taxon>Eukaryota</taxon>
        <taxon>Fungi</taxon>
        <taxon>Dikarya</taxon>
        <taxon>Basidiomycota</taxon>
        <taxon>Agaricomycotina</taxon>
        <taxon>Agaricomycetes</taxon>
        <taxon>Agaricomycetidae</taxon>
        <taxon>Agaricales</taxon>
        <taxon>Agaricineae</taxon>
        <taxon>Crepidotaceae</taxon>
        <taxon>Crepidotus</taxon>
    </lineage>
</organism>
<keyword evidence="2" id="KW-1133">Transmembrane helix</keyword>
<accession>A0A9P6JVB2</accession>
<evidence type="ECO:0000259" key="3">
    <source>
        <dbReference type="PROSITE" id="PS51767"/>
    </source>
</evidence>
<dbReference type="PROSITE" id="PS51767">
    <property type="entry name" value="PEPTIDASE_A1"/>
    <property type="match status" value="1"/>
</dbReference>
<dbReference type="EMBL" id="MU157826">
    <property type="protein sequence ID" value="KAF9534331.1"/>
    <property type="molecule type" value="Genomic_DNA"/>
</dbReference>
<dbReference type="AlphaFoldDB" id="A0A9P6JVB2"/>
<proteinExistence type="inferred from homology"/>
<dbReference type="InterPro" id="IPR021109">
    <property type="entry name" value="Peptidase_aspartic_dom_sf"/>
</dbReference>
<comment type="similarity">
    <text evidence="1">Belongs to the peptidase A1 family.</text>
</comment>
<dbReference type="GO" id="GO:0006508">
    <property type="term" value="P:proteolysis"/>
    <property type="evidence" value="ECO:0007669"/>
    <property type="project" value="InterPro"/>
</dbReference>
<evidence type="ECO:0000313" key="5">
    <source>
        <dbReference type="Proteomes" id="UP000807306"/>
    </source>
</evidence>
<sequence length="498" mass="53444">MNISTYHDLIYIANITVGGVDYPVQLDTGSSDLFIHGETSPLPGTTKTYAIGWAAGHVGYAPVKFLGNKVANQGFLDATDVKNPALSYGAQGIAGLGFNRLSLLDNTVNKTNSAAGRSLLYSLFAANTSTPNFLAFALQRGNQPGDDVQGTFSIEYAHVTASNRISTWPVSNPARWNVLVDAVIVNNSIVVPSTKVSSAPSNKAVALMDSGSSYTYAPKGVCDAIYSDVPGASYDSTQSYWIVPCGVEINMALQIAGEMFPVHPLDVSPTSTVDPTKCVGSFVPQNFAVGNDFDWIVGDNFLRSVYSMYDFGDFDSNNVMGDPYMKLLSITDPDEASAEFHQLRGGSPKHNITFTGLDGASIAPSFSISNDISESLELIGKFIPAMLGIVALNALVVIVCCIVWLVSCCKKRNRARVLARQMRTPRSRMSPAPHVIAAMMSPDSRNSYIAGEPPSPGPHNYEPVSMALTEDTFVPPSPAFHRFEQKKMVPGDRPVSVA</sequence>
<keyword evidence="2" id="KW-0812">Transmembrane</keyword>
<dbReference type="InterPro" id="IPR033121">
    <property type="entry name" value="PEPTIDASE_A1"/>
</dbReference>
<keyword evidence="2" id="KW-0472">Membrane</keyword>
<dbReference type="GO" id="GO:0004190">
    <property type="term" value="F:aspartic-type endopeptidase activity"/>
    <property type="evidence" value="ECO:0007669"/>
    <property type="project" value="InterPro"/>
</dbReference>
<gene>
    <name evidence="4" type="ORF">CPB83DRAFT_866566</name>
</gene>
<dbReference type="Proteomes" id="UP000807306">
    <property type="component" value="Unassembled WGS sequence"/>
</dbReference>
<feature type="domain" description="Peptidase A1" evidence="3">
    <location>
        <begin position="11"/>
        <end position="323"/>
    </location>
</feature>